<feature type="domain" description="Sulfatase N-terminal" evidence="3">
    <location>
        <begin position="349"/>
        <end position="638"/>
    </location>
</feature>
<dbReference type="CDD" id="cd07389">
    <property type="entry name" value="MPP_PhoD"/>
    <property type="match status" value="1"/>
</dbReference>
<dbReference type="Pfam" id="PF16655">
    <property type="entry name" value="PhoD_N"/>
    <property type="match status" value="1"/>
</dbReference>
<dbReference type="Gene3D" id="3.40.720.10">
    <property type="entry name" value="Alkaline Phosphatase, subunit A"/>
    <property type="match status" value="2"/>
</dbReference>
<feature type="compositionally biased region" description="Basic and acidic residues" evidence="1">
    <location>
        <begin position="1166"/>
        <end position="1180"/>
    </location>
</feature>
<feature type="transmembrane region" description="Helical" evidence="2">
    <location>
        <begin position="233"/>
        <end position="254"/>
    </location>
</feature>
<dbReference type="InterPro" id="IPR038607">
    <property type="entry name" value="PhoD-like_sf"/>
</dbReference>
<evidence type="ECO:0000259" key="4">
    <source>
        <dbReference type="Pfam" id="PF09423"/>
    </source>
</evidence>
<evidence type="ECO:0000259" key="5">
    <source>
        <dbReference type="Pfam" id="PF16655"/>
    </source>
</evidence>
<feature type="transmembrane region" description="Helical" evidence="2">
    <location>
        <begin position="39"/>
        <end position="63"/>
    </location>
</feature>
<feature type="transmembrane region" description="Helical" evidence="2">
    <location>
        <begin position="201"/>
        <end position="221"/>
    </location>
</feature>
<feature type="region of interest" description="Disordered" evidence="1">
    <location>
        <begin position="1142"/>
        <end position="1199"/>
    </location>
</feature>
<keyword evidence="7" id="KW-1185">Reference proteome</keyword>
<keyword evidence="2" id="KW-0812">Transmembrane</keyword>
<dbReference type="CDD" id="cd16148">
    <property type="entry name" value="sulfatase_like"/>
    <property type="match status" value="1"/>
</dbReference>
<evidence type="ECO:0000256" key="1">
    <source>
        <dbReference type="SAM" id="MobiDB-lite"/>
    </source>
</evidence>
<feature type="compositionally biased region" description="Polar residues" evidence="1">
    <location>
        <begin position="1181"/>
        <end position="1199"/>
    </location>
</feature>
<evidence type="ECO:0000256" key="2">
    <source>
        <dbReference type="SAM" id="Phobius"/>
    </source>
</evidence>
<feature type="domain" description="PhoD-like phosphatase metallophosphatase" evidence="4">
    <location>
        <begin position="860"/>
        <end position="1091"/>
    </location>
</feature>
<gene>
    <name evidence="6" type="ORF">POL58_38565</name>
</gene>
<dbReference type="InterPro" id="IPR018946">
    <property type="entry name" value="PhoD-like_MPP"/>
</dbReference>
<dbReference type="Pfam" id="PF00884">
    <property type="entry name" value="Sulfatase"/>
    <property type="match status" value="1"/>
</dbReference>
<dbReference type="InterPro" id="IPR029052">
    <property type="entry name" value="Metallo-depent_PP-like"/>
</dbReference>
<dbReference type="Gene3D" id="3.60.21.70">
    <property type="entry name" value="PhoD-like phosphatase"/>
    <property type="match status" value="1"/>
</dbReference>
<dbReference type="InterPro" id="IPR000917">
    <property type="entry name" value="Sulfatase_N"/>
</dbReference>
<dbReference type="SUPFAM" id="SSF56300">
    <property type="entry name" value="Metallo-dependent phosphatases"/>
    <property type="match status" value="1"/>
</dbReference>
<dbReference type="Proteomes" id="UP001217838">
    <property type="component" value="Unassembled WGS sequence"/>
</dbReference>
<dbReference type="InterPro" id="IPR052900">
    <property type="entry name" value="Phospholipid_Metab_Enz"/>
</dbReference>
<comment type="caution">
    <text evidence="6">The sequence shown here is derived from an EMBL/GenBank/DDBJ whole genome shotgun (WGS) entry which is preliminary data.</text>
</comment>
<keyword evidence="2" id="KW-0472">Membrane</keyword>
<dbReference type="PANTHER" id="PTHR43606:SF1">
    <property type="entry name" value="PHOD-LIKE PHOSPHATASE METALLOPHOSPHATASE DOMAIN-CONTAINING PROTEIN"/>
    <property type="match status" value="1"/>
</dbReference>
<feature type="domain" description="Phospholipase D N-terminal" evidence="5">
    <location>
        <begin position="755"/>
        <end position="821"/>
    </location>
</feature>
<name>A0ABT5BJ53_9BACT</name>
<accession>A0ABT5BJ53</accession>
<sequence length="1199" mass="130235">MTAFAATTSKFRLSASLATVVALACLVAPDVVGSPALGLFLFGGASFVLLGFIGLDLLGAVLPVGRLTARRLRRVAALVMGAPLLLLAVLIFAFQSPAAMPLVLPGGLVFAAIAVFAIDRLAPRLGAPDDPRFWLGTAVAAVQLTAIFLYVHVSEDTFAVVRPGTERLHAVLYFGTWAASLALLLPWGARIASRTGAAAASPWWGAWSGLAAFVGLGAMFADRRFMVGLYPAVHLWLQFVGVLSLDAALSRGLARAQLERWRLAPATVARLQRLGAGALGLVVVAAVGFAVTAFGGFAGDRGFRAQVGETALGPTLLKLARSEARTRGNLRTLDHPLYHDVPAPANDWNIVLISIDALRADALPDPENPDKSAAPRLSGLASTCADFRRTYAPGSRTAIGMGALMLGRYSAHIQWNLWIWDGKLINPKTATAKDIRGLSNGVQYTTIPEIPPEGNLAQRMQAAGLRTMASPWDGYSRFFRKDAGFDPGFEDYTDFNGKSWHEPASPKVLPIALEQIDKHKEKHKDKRFFQWIHLFDPHESDSDRDRYAELVRSMDDAIGSFLDGLEERGLRDKTAIFLVADHGEALGDHRNATHGTSLYEEQVRVPMLMCLPGRNGQVFRQPVSTLDAAATMLSVAGADLTGIDGVNLLPLIDQGTYPAERPVFTELHRYMSSQAERTTDMQAVILGDWKLIRDLKNDTAQLYNLAADPKEEQSVLGGRSDIADDLEDLLDALNAARFKPKPPQPLFAAKPAAFDVTSESVLLWARATLPATLHFEVATNAKFTKMVVETPAVEVTEATDHVLIVDLTDLSPGTRYWYRPILTFEGERLTGDTGAFTTSPAKPKAIKLAWSADLMAEDQPFQIFGALKRERPDVFLMLGDTMYADIPKKKKAKDLKGYRGRHRLVRRDEALQNFLASTATAAVWDDHEIANNAHARTDNIDVARQAFREQWPLRSADPEDVGLYRSFRPAPQVEVFMLDLRSFRDAPKSRSTMLGEAQKEWLITGLKSSTAKTKLVVSSVPMFAPFGEDSWNGFPDERDELRTVLASEPPGSVIVLSGDYHLAWHIVDKESGLNELIAGPLDAWTFEEMLPQHAGDVSKFGGFAHTDGPNFGVLDIAADGSVTARYVDAKGKQKYRVVLSGPPEGSAIEEPKPEPARLVGPKAGRAKADAAKPDSTKPDSTKSTAPVTSSTSAGTAPQR</sequence>
<feature type="transmembrane region" description="Helical" evidence="2">
    <location>
        <begin position="75"/>
        <end position="94"/>
    </location>
</feature>
<feature type="transmembrane region" description="Helical" evidence="2">
    <location>
        <begin position="100"/>
        <end position="121"/>
    </location>
</feature>
<organism evidence="6 7">
    <name type="scientific">Nannocystis radixulma</name>
    <dbReference type="NCBI Taxonomy" id="2995305"/>
    <lineage>
        <taxon>Bacteria</taxon>
        <taxon>Pseudomonadati</taxon>
        <taxon>Myxococcota</taxon>
        <taxon>Polyangia</taxon>
        <taxon>Nannocystales</taxon>
        <taxon>Nannocystaceae</taxon>
        <taxon>Nannocystis</taxon>
    </lineage>
</organism>
<dbReference type="Gene3D" id="2.60.40.380">
    <property type="entry name" value="Purple acid phosphatase-like, N-terminal"/>
    <property type="match status" value="1"/>
</dbReference>
<dbReference type="PANTHER" id="PTHR43606">
    <property type="entry name" value="PHOSPHATASE, PUTATIVE (AFU_ORTHOLOGUE AFUA_6G08710)-RELATED"/>
    <property type="match status" value="1"/>
</dbReference>
<evidence type="ECO:0000259" key="3">
    <source>
        <dbReference type="Pfam" id="PF00884"/>
    </source>
</evidence>
<feature type="transmembrane region" description="Helical" evidence="2">
    <location>
        <begin position="133"/>
        <end position="151"/>
    </location>
</feature>
<reference evidence="6 7" key="1">
    <citation type="submission" date="2022-11" db="EMBL/GenBank/DDBJ databases">
        <title>Minimal conservation of predation-associated metabolite biosynthetic gene clusters underscores biosynthetic potential of Myxococcota including descriptions for ten novel species: Archangium lansinium sp. nov., Myxococcus landrumus sp. nov., Nannocystis bai.</title>
        <authorList>
            <person name="Ahearne A."/>
            <person name="Stevens C."/>
            <person name="Dowd S."/>
        </authorList>
    </citation>
    <scope>NUCLEOTIDE SEQUENCE [LARGE SCALE GENOMIC DNA]</scope>
    <source>
        <strain evidence="6 7">NCELM</strain>
    </source>
</reference>
<evidence type="ECO:0000313" key="7">
    <source>
        <dbReference type="Proteomes" id="UP001217838"/>
    </source>
</evidence>
<dbReference type="RefSeq" id="WP_272007120.1">
    <property type="nucleotide sequence ID" value="NZ_JAQNDN010000022.1"/>
</dbReference>
<keyword evidence="2" id="KW-1133">Transmembrane helix</keyword>
<dbReference type="EMBL" id="JAQNDN010000022">
    <property type="protein sequence ID" value="MDC0673713.1"/>
    <property type="molecule type" value="Genomic_DNA"/>
</dbReference>
<dbReference type="SUPFAM" id="SSF53649">
    <property type="entry name" value="Alkaline phosphatase-like"/>
    <property type="match status" value="1"/>
</dbReference>
<proteinExistence type="predicted"/>
<dbReference type="InterPro" id="IPR032093">
    <property type="entry name" value="PhoD_N"/>
</dbReference>
<feature type="transmembrane region" description="Helical" evidence="2">
    <location>
        <begin position="171"/>
        <end position="189"/>
    </location>
</feature>
<dbReference type="Pfam" id="PF09423">
    <property type="entry name" value="PhoD"/>
    <property type="match status" value="1"/>
</dbReference>
<feature type="transmembrane region" description="Helical" evidence="2">
    <location>
        <begin position="274"/>
        <end position="297"/>
    </location>
</feature>
<protein>
    <submittedName>
        <fullName evidence="6">Alkaline phosphatase D family protein</fullName>
    </submittedName>
</protein>
<dbReference type="InterPro" id="IPR017850">
    <property type="entry name" value="Alkaline_phosphatase_core_sf"/>
</dbReference>
<evidence type="ECO:0000313" key="6">
    <source>
        <dbReference type="EMBL" id="MDC0673713.1"/>
    </source>
</evidence>